<reference evidence="1" key="1">
    <citation type="submission" date="2019-02" db="EMBL/GenBank/DDBJ databases">
        <authorList>
            <person name="Gruber-Vodicka R. H."/>
            <person name="Seah K. B. B."/>
        </authorList>
    </citation>
    <scope>NUCLEOTIDE SEQUENCE</scope>
    <source>
        <strain evidence="1">BECK_BY7</strain>
    </source>
</reference>
<dbReference type="EMBL" id="CAADFN010000022">
    <property type="protein sequence ID" value="VFK16234.1"/>
    <property type="molecule type" value="Genomic_DNA"/>
</dbReference>
<name>A0A450WGT3_9GAMM</name>
<accession>A0A450WGT3</accession>
<sequence>MSAVDHTSIRNNFFDLYDEISQYCKEHEGDITDFEVHDVIDVLLGREISSPDAERILRNELGIPYAPERRA</sequence>
<organism evidence="1">
    <name type="scientific">Candidatus Kentrum sp. LFY</name>
    <dbReference type="NCBI Taxonomy" id="2126342"/>
    <lineage>
        <taxon>Bacteria</taxon>
        <taxon>Pseudomonadati</taxon>
        <taxon>Pseudomonadota</taxon>
        <taxon>Gammaproteobacteria</taxon>
        <taxon>Candidatus Kentrum</taxon>
    </lineage>
</organism>
<gene>
    <name evidence="1" type="ORF">BECKLFY1418C_GA0070996_10229</name>
</gene>
<proteinExistence type="predicted"/>
<evidence type="ECO:0000313" key="1">
    <source>
        <dbReference type="EMBL" id="VFK16234.1"/>
    </source>
</evidence>
<dbReference type="AlphaFoldDB" id="A0A450WGT3"/>
<protein>
    <submittedName>
        <fullName evidence="1">Uncharacterized protein</fullName>
    </submittedName>
</protein>